<evidence type="ECO:0000313" key="1">
    <source>
        <dbReference type="EMBL" id="MBO0451148.1"/>
    </source>
</evidence>
<comment type="caution">
    <text evidence="1">The sequence shown here is derived from an EMBL/GenBank/DDBJ whole genome shotgun (WGS) entry which is preliminary data.</text>
</comment>
<keyword evidence="2" id="KW-1185">Reference proteome</keyword>
<protein>
    <submittedName>
        <fullName evidence="1">Uncharacterized protein</fullName>
    </submittedName>
</protein>
<proteinExistence type="predicted"/>
<dbReference type="Proteomes" id="UP000664495">
    <property type="component" value="Unassembled WGS sequence"/>
</dbReference>
<gene>
    <name evidence="1" type="ORF">JZO85_02645</name>
</gene>
<sequence length="169" mass="20569">MKLIKYAGSFHLGNQDLLQSIAEGKAFFGEIYYWYKAKLTEYLLTIPFKDLNFDELFEQFRNLFLRELKQLDVITYPVTFEWLDGQFKRLIYDPIFVQVIERMDEVNQERSYFMNYVKKRQWNVTEQFWSYLQEYGEVRVTEINSAYAEKMIPIDFVKKCHLKVVYPKN</sequence>
<name>A0ABS3HD75_9ENTE</name>
<organism evidence="1 2">
    <name type="scientific">Candidatus Enterococcus murrayae</name>
    <dbReference type="NCBI Taxonomy" id="2815321"/>
    <lineage>
        <taxon>Bacteria</taxon>
        <taxon>Bacillati</taxon>
        <taxon>Bacillota</taxon>
        <taxon>Bacilli</taxon>
        <taxon>Lactobacillales</taxon>
        <taxon>Enterococcaceae</taxon>
        <taxon>Enterococcus</taxon>
    </lineage>
</organism>
<evidence type="ECO:0000313" key="2">
    <source>
        <dbReference type="Proteomes" id="UP000664495"/>
    </source>
</evidence>
<accession>A0ABS3HD75</accession>
<dbReference type="EMBL" id="JAFLVR010000005">
    <property type="protein sequence ID" value="MBO0451148.1"/>
    <property type="molecule type" value="Genomic_DNA"/>
</dbReference>
<reference evidence="1 2" key="1">
    <citation type="submission" date="2021-03" db="EMBL/GenBank/DDBJ databases">
        <title>Enterococcal diversity collection.</title>
        <authorList>
            <person name="Gilmore M.S."/>
            <person name="Schwartzman J."/>
            <person name="Van Tyne D."/>
            <person name="Martin M."/>
            <person name="Earl A.M."/>
            <person name="Manson A.L."/>
            <person name="Straub T."/>
            <person name="Salamzade R."/>
            <person name="Saavedra J."/>
            <person name="Lebreton F."/>
            <person name="Prichula J."/>
            <person name="Schaufler K."/>
            <person name="Gaca A."/>
            <person name="Sgardioli B."/>
            <person name="Wagenaar J."/>
            <person name="Strong T."/>
        </authorList>
    </citation>
    <scope>NUCLEOTIDE SEQUENCE [LARGE SCALE GENOMIC DNA]</scope>
    <source>
        <strain evidence="1 2">MJM16</strain>
    </source>
</reference>